<keyword evidence="9" id="KW-1185">Reference proteome</keyword>
<dbReference type="InterPro" id="IPR004374">
    <property type="entry name" value="PrfB"/>
</dbReference>
<feature type="modified residue" description="N5-methylglutamine" evidence="5">
    <location>
        <position position="249"/>
    </location>
</feature>
<dbReference type="PANTHER" id="PTHR43116:SF3">
    <property type="entry name" value="CLASS I PEPTIDE CHAIN RELEASE FACTOR"/>
    <property type="match status" value="1"/>
</dbReference>
<keyword evidence="2 5" id="KW-0488">Methylation</keyword>
<dbReference type="PROSITE" id="PS00745">
    <property type="entry name" value="RF_PROK_I"/>
    <property type="match status" value="1"/>
</dbReference>
<dbReference type="Gene3D" id="3.30.160.20">
    <property type="match status" value="1"/>
</dbReference>
<protein>
    <recommendedName>
        <fullName evidence="5 6">Peptide chain release factor 2</fullName>
        <shortName evidence="5">RF-2</shortName>
    </recommendedName>
</protein>
<evidence type="ECO:0000256" key="3">
    <source>
        <dbReference type="ARBA" id="ARBA00022490"/>
    </source>
</evidence>
<accession>A0A2A8D2J7</accession>
<dbReference type="SUPFAM" id="SSF75620">
    <property type="entry name" value="Release factor"/>
    <property type="match status" value="1"/>
</dbReference>
<dbReference type="FunFam" id="3.30.160.20:FF:000040">
    <property type="entry name" value="Peptide chain release factor 2"/>
    <property type="match status" value="1"/>
</dbReference>
<evidence type="ECO:0000256" key="4">
    <source>
        <dbReference type="ARBA" id="ARBA00022917"/>
    </source>
</evidence>
<reference evidence="8 9" key="1">
    <citation type="submission" date="2017-10" db="EMBL/GenBank/DDBJ databases">
        <title>Draft genome of Longibacter Salinarum.</title>
        <authorList>
            <person name="Goh K.M."/>
            <person name="Shamsir M.S."/>
            <person name="Lim S.W."/>
        </authorList>
    </citation>
    <scope>NUCLEOTIDE SEQUENCE [LARGE SCALE GENOMIC DNA]</scope>
    <source>
        <strain evidence="8 9">KCTC 52045</strain>
    </source>
</reference>
<evidence type="ECO:0000256" key="6">
    <source>
        <dbReference type="NCBIfam" id="TIGR00020"/>
    </source>
</evidence>
<dbReference type="AlphaFoldDB" id="A0A2A8D2J7"/>
<dbReference type="PANTHER" id="PTHR43116">
    <property type="entry name" value="PEPTIDE CHAIN RELEASE FACTOR 2"/>
    <property type="match status" value="1"/>
</dbReference>
<dbReference type="InterPro" id="IPR005139">
    <property type="entry name" value="PCRF"/>
</dbReference>
<comment type="similarity">
    <text evidence="1 5">Belongs to the prokaryotic/mitochondrial release factor family.</text>
</comment>
<dbReference type="InterPro" id="IPR000352">
    <property type="entry name" value="Pep_chain_release_fac_I"/>
</dbReference>
<dbReference type="InterPro" id="IPR045853">
    <property type="entry name" value="Pep_chain_release_fac_I_sf"/>
</dbReference>
<dbReference type="Pfam" id="PF03462">
    <property type="entry name" value="PCRF"/>
    <property type="match status" value="1"/>
</dbReference>
<evidence type="ECO:0000313" key="8">
    <source>
        <dbReference type="EMBL" id="PEN15101.1"/>
    </source>
</evidence>
<keyword evidence="3 5" id="KW-0963">Cytoplasm</keyword>
<proteinExistence type="inferred from homology"/>
<dbReference type="Pfam" id="PF00472">
    <property type="entry name" value="RF-1"/>
    <property type="match status" value="1"/>
</dbReference>
<dbReference type="OrthoDB" id="9806673at2"/>
<dbReference type="Proteomes" id="UP000220102">
    <property type="component" value="Unassembled WGS sequence"/>
</dbReference>
<evidence type="ECO:0000256" key="2">
    <source>
        <dbReference type="ARBA" id="ARBA00022481"/>
    </source>
</evidence>
<sequence length="378" mass="43285">MKKYSDSDIEQLLQRVDDLRGYLDIDGRRDTIEELNHERVEPGFWDNPEHAQEVEKRIAREKRWVQAWEDLKEQAEDIETLQLLASEEGENLSDEIIAEAESLEATLEQMEMKSLLDDPDDVRDAILTVNPGAGGTESQDWAEMLLRMYMRWAEKEGYKVTMLEYQQGEGAGIKSASLSIEGDYAYGYLKGESGVHRLVRISPFDSESRRHTSFASVFAYPEIDDTIEVDLSSGEMEFQTFRSGGKGGQNVNKVATGVRLIWDGELSNGEEVTVTAECTEERSQLQNRNRAETMLKSRIYQKEREIQEREKEKMESQKKSIEWGSQIRSYVLHPYTMVNDHRTETKITDAEGVLDGDLEPFIQAYLTAGKKDRDTSPV</sequence>
<dbReference type="RefSeq" id="WP_098074000.1">
    <property type="nucleotide sequence ID" value="NZ_PDEQ01000001.1"/>
</dbReference>
<evidence type="ECO:0000256" key="5">
    <source>
        <dbReference type="HAMAP-Rule" id="MF_00094"/>
    </source>
</evidence>
<organism evidence="8 9">
    <name type="scientific">Longibacter salinarum</name>
    <dbReference type="NCBI Taxonomy" id="1850348"/>
    <lineage>
        <taxon>Bacteria</taxon>
        <taxon>Pseudomonadati</taxon>
        <taxon>Rhodothermota</taxon>
        <taxon>Rhodothermia</taxon>
        <taxon>Rhodothermales</taxon>
        <taxon>Salisaetaceae</taxon>
        <taxon>Longibacter</taxon>
    </lineage>
</organism>
<dbReference type="Gene3D" id="1.20.58.410">
    <property type="entry name" value="Release factor"/>
    <property type="match status" value="1"/>
</dbReference>
<dbReference type="GO" id="GO:0016149">
    <property type="term" value="F:translation release factor activity, codon specific"/>
    <property type="evidence" value="ECO:0007669"/>
    <property type="project" value="UniProtKB-UniRule"/>
</dbReference>
<comment type="caution">
    <text evidence="8">The sequence shown here is derived from an EMBL/GenBank/DDBJ whole genome shotgun (WGS) entry which is preliminary data.</text>
</comment>
<comment type="PTM">
    <text evidence="5">Methylated by PrmC. Methylation increases the termination efficiency of RF2.</text>
</comment>
<feature type="domain" description="Prokaryotic-type class I peptide chain release factors" evidence="7">
    <location>
        <begin position="242"/>
        <end position="258"/>
    </location>
</feature>
<dbReference type="Gene3D" id="3.30.70.1660">
    <property type="match status" value="1"/>
</dbReference>
<dbReference type="GO" id="GO:0005737">
    <property type="term" value="C:cytoplasm"/>
    <property type="evidence" value="ECO:0007669"/>
    <property type="project" value="UniProtKB-SubCell"/>
</dbReference>
<evidence type="ECO:0000259" key="7">
    <source>
        <dbReference type="PROSITE" id="PS00745"/>
    </source>
</evidence>
<name>A0A2A8D2J7_9BACT</name>
<gene>
    <name evidence="5" type="primary">prfB</name>
    <name evidence="8" type="ORF">CRI94_02095</name>
</gene>
<dbReference type="NCBIfam" id="TIGR00020">
    <property type="entry name" value="prfB"/>
    <property type="match status" value="1"/>
</dbReference>
<dbReference type="HAMAP" id="MF_00094">
    <property type="entry name" value="Rel_fac_2"/>
    <property type="match status" value="1"/>
</dbReference>
<dbReference type="SMART" id="SM00937">
    <property type="entry name" value="PCRF"/>
    <property type="match status" value="1"/>
</dbReference>
<evidence type="ECO:0000256" key="1">
    <source>
        <dbReference type="ARBA" id="ARBA00010835"/>
    </source>
</evidence>
<comment type="function">
    <text evidence="5">Peptide chain release factor 2 directs the termination of translation in response to the peptide chain termination codons UGA and UAA.</text>
</comment>
<keyword evidence="4 5" id="KW-0648">Protein biosynthesis</keyword>
<evidence type="ECO:0000313" key="9">
    <source>
        <dbReference type="Proteomes" id="UP000220102"/>
    </source>
</evidence>
<dbReference type="EMBL" id="PDEQ01000001">
    <property type="protein sequence ID" value="PEN15101.1"/>
    <property type="molecule type" value="Genomic_DNA"/>
</dbReference>
<comment type="subcellular location">
    <subcellularLocation>
        <location evidence="5">Cytoplasm</location>
    </subcellularLocation>
</comment>